<evidence type="ECO:0000313" key="3">
    <source>
        <dbReference type="EMBL" id="MBG0568943.1"/>
    </source>
</evidence>
<dbReference type="AlphaFoldDB" id="A0A931CKB9"/>
<keyword evidence="4" id="KW-1185">Reference proteome</keyword>
<name>A0A931CKB9_9ACTN</name>
<dbReference type="EMBL" id="JADQTO010000048">
    <property type="protein sequence ID" value="MBG0568943.1"/>
    <property type="molecule type" value="Genomic_DNA"/>
</dbReference>
<keyword evidence="2" id="KW-1133">Transmembrane helix</keyword>
<keyword evidence="2" id="KW-0812">Transmembrane</keyword>
<evidence type="ECO:0000256" key="1">
    <source>
        <dbReference type="SAM" id="MobiDB-lite"/>
    </source>
</evidence>
<evidence type="ECO:0000313" key="4">
    <source>
        <dbReference type="Proteomes" id="UP000598146"/>
    </source>
</evidence>
<feature type="region of interest" description="Disordered" evidence="1">
    <location>
        <begin position="1"/>
        <end position="24"/>
    </location>
</feature>
<feature type="transmembrane region" description="Helical" evidence="2">
    <location>
        <begin position="77"/>
        <end position="102"/>
    </location>
</feature>
<accession>A0A931CKB9</accession>
<dbReference type="Proteomes" id="UP000598146">
    <property type="component" value="Unassembled WGS sequence"/>
</dbReference>
<keyword evidence="2" id="KW-0472">Membrane</keyword>
<evidence type="ECO:0000256" key="2">
    <source>
        <dbReference type="SAM" id="Phobius"/>
    </source>
</evidence>
<dbReference type="RefSeq" id="WP_196420708.1">
    <property type="nucleotide sequence ID" value="NZ_JADQTO010000048.1"/>
</dbReference>
<feature type="compositionally biased region" description="Low complexity" evidence="1">
    <location>
        <begin position="7"/>
        <end position="18"/>
    </location>
</feature>
<organism evidence="3 4">
    <name type="scientific">Actinoplanes aureus</name>
    <dbReference type="NCBI Taxonomy" id="2792083"/>
    <lineage>
        <taxon>Bacteria</taxon>
        <taxon>Bacillati</taxon>
        <taxon>Actinomycetota</taxon>
        <taxon>Actinomycetes</taxon>
        <taxon>Micromonosporales</taxon>
        <taxon>Micromonosporaceae</taxon>
        <taxon>Actinoplanes</taxon>
    </lineage>
</organism>
<reference evidence="3" key="1">
    <citation type="submission" date="2020-11" db="EMBL/GenBank/DDBJ databases">
        <title>Isolation and identification of active actinomycetes.</title>
        <authorList>
            <person name="Sun X."/>
        </authorList>
    </citation>
    <scope>NUCLEOTIDE SEQUENCE</scope>
    <source>
        <strain evidence="3">NEAU-A11</strain>
    </source>
</reference>
<protein>
    <submittedName>
        <fullName evidence="3">Uncharacterized protein</fullName>
    </submittedName>
</protein>
<gene>
    <name evidence="3" type="ORF">I4J89_46770</name>
</gene>
<comment type="caution">
    <text evidence="3">The sequence shown here is derived from an EMBL/GenBank/DDBJ whole genome shotgun (WGS) entry which is preliminary data.</text>
</comment>
<sequence length="258" mass="27096">MAGASDNGGWPPDGGAPDDLPDLPEEWGVIVIPDDLSELSDEVDAVRAELHTAEPLTRWQLFTRRPAVRRLRRIGTLAVRTPALIISVAILVTVASLFASAWPGPLRQPATQRTAGTTQSASDTLPALEMVGPDGQPVSLTGQLPAVVLLTDGCACDTLIADTVTGVGSGTAVLVVTHLRASAGSAPAQLPARTPQAEGKVVTRLHDQTDSLRKELKLSAPDGTAAVLLVDRLGNIVRKMPRVATAEVVLPYLPQLTR</sequence>
<proteinExistence type="predicted"/>